<dbReference type="Pfam" id="PF00389">
    <property type="entry name" value="2-Hacid_dh"/>
    <property type="match status" value="1"/>
</dbReference>
<evidence type="ECO:0000313" key="6">
    <source>
        <dbReference type="EMBL" id="SGZ41588.1"/>
    </source>
</evidence>
<dbReference type="InterPro" id="IPR029753">
    <property type="entry name" value="D-isomer_DH_CS"/>
</dbReference>
<dbReference type="OrthoDB" id="9991913at2759"/>
<dbReference type="InterPro" id="IPR006140">
    <property type="entry name" value="D-isomer_DH_NAD-bd"/>
</dbReference>
<dbReference type="InterPro" id="IPR029752">
    <property type="entry name" value="D-isomer_DH_CS1"/>
</dbReference>
<feature type="domain" description="D-isomer specific 2-hydroxyacid dehydrogenase catalytic" evidence="4">
    <location>
        <begin position="69"/>
        <end position="334"/>
    </location>
</feature>
<dbReference type="SUPFAM" id="SSF52283">
    <property type="entry name" value="Formate/glycerate dehydrogenase catalytic domain-like"/>
    <property type="match status" value="1"/>
</dbReference>
<dbReference type="PROSITE" id="PS00671">
    <property type="entry name" value="D_2_HYDROXYACID_DH_3"/>
    <property type="match status" value="1"/>
</dbReference>
<organism evidence="6 7">
    <name type="scientific">Hanseniaspora guilliermondii</name>
    <dbReference type="NCBI Taxonomy" id="56406"/>
    <lineage>
        <taxon>Eukaryota</taxon>
        <taxon>Fungi</taxon>
        <taxon>Dikarya</taxon>
        <taxon>Ascomycota</taxon>
        <taxon>Saccharomycotina</taxon>
        <taxon>Saccharomycetes</taxon>
        <taxon>Saccharomycodales</taxon>
        <taxon>Saccharomycodaceae</taxon>
        <taxon>Hanseniaspora</taxon>
    </lineage>
</organism>
<dbReference type="InterPro" id="IPR036291">
    <property type="entry name" value="NAD(P)-bd_dom_sf"/>
</dbReference>
<dbReference type="CDD" id="cd12168">
    <property type="entry name" value="Mand_dh_like"/>
    <property type="match status" value="1"/>
</dbReference>
<sequence>MSRKTILRLGDIRYAQNKWTEFQKNYDIISINSNENSNTTRESFINDLKSGKYNHIDGITRTFNSVALTGRFDKELIDALPPNVKFICHNGAGYDQVDAAYCATKNIQVGNVPHLVNDPTSDTHVFLLLGALRNFKMGLNSISKGKWNNGCSPGFDPVEKPVVGVLGLGGIGRDVVKKLKPFGFEKFYYHNRNRLSEDLEQGCEWVSFDDLLSKCDIINVCIPLNPNTKHILNKEAFEKMKDGVIIVNTARGAVIDESEIIKQLKSGKVAAFGTDVFEHEPNVTLENNELISMDNVFALPHLGTNTFNTIKKMEENVVDNALGYLESGKLVNLVPEMKGTFY</sequence>
<dbReference type="Gene3D" id="3.40.50.720">
    <property type="entry name" value="NAD(P)-binding Rossmann-like Domain"/>
    <property type="match status" value="2"/>
</dbReference>
<evidence type="ECO:0000256" key="3">
    <source>
        <dbReference type="RuleBase" id="RU003719"/>
    </source>
</evidence>
<dbReference type="InterPro" id="IPR006139">
    <property type="entry name" value="D-isomer_2_OHA_DH_cat_dom"/>
</dbReference>
<dbReference type="InterPro" id="IPR050223">
    <property type="entry name" value="D-isomer_2-hydroxyacid_DH"/>
</dbReference>
<feature type="domain" description="D-isomer specific 2-hydroxyacid dehydrogenase NAD-binding" evidence="5">
    <location>
        <begin position="126"/>
        <end position="303"/>
    </location>
</feature>
<dbReference type="GO" id="GO:0005829">
    <property type="term" value="C:cytosol"/>
    <property type="evidence" value="ECO:0007669"/>
    <property type="project" value="TreeGrafter"/>
</dbReference>
<dbReference type="AlphaFoldDB" id="A0A1L0B6Y6"/>
<dbReference type="GO" id="GO:0009436">
    <property type="term" value="P:glyoxylate catabolic process"/>
    <property type="evidence" value="ECO:0007669"/>
    <property type="project" value="EnsemblFungi"/>
</dbReference>
<dbReference type="FunFam" id="3.40.50.720:FF:000234">
    <property type="entry name" value="2-hydroxyacid dehydrogenase, putative"/>
    <property type="match status" value="1"/>
</dbReference>
<dbReference type="GO" id="GO:0030267">
    <property type="term" value="F:glyoxylate reductase (NADPH) activity"/>
    <property type="evidence" value="ECO:0007669"/>
    <property type="project" value="TreeGrafter"/>
</dbReference>
<keyword evidence="7" id="KW-1185">Reference proteome</keyword>
<keyword evidence="2 3" id="KW-0560">Oxidoreductase</keyword>
<evidence type="ECO:0000259" key="5">
    <source>
        <dbReference type="Pfam" id="PF02826"/>
    </source>
</evidence>
<proteinExistence type="inferred from homology"/>
<name>A0A1L0B6Y6_9ASCO</name>
<dbReference type="PROSITE" id="PS00065">
    <property type="entry name" value="D_2_HYDROXYACID_DH_1"/>
    <property type="match status" value="1"/>
</dbReference>
<dbReference type="SUPFAM" id="SSF51735">
    <property type="entry name" value="NAD(P)-binding Rossmann-fold domains"/>
    <property type="match status" value="1"/>
</dbReference>
<accession>A0A1L0B6Y6</accession>
<gene>
    <name evidence="6" type="ORF">HGUI_03789</name>
</gene>
<protein>
    <submittedName>
        <fullName evidence="6">Related to Glyoxylate reductase 1</fullName>
    </submittedName>
</protein>
<dbReference type="Pfam" id="PF02826">
    <property type="entry name" value="2-Hacid_dh_C"/>
    <property type="match status" value="1"/>
</dbReference>
<dbReference type="VEuPathDB" id="FungiDB:HGUI_03789"/>
<dbReference type="PANTHER" id="PTHR10996">
    <property type="entry name" value="2-HYDROXYACID DEHYDROGENASE-RELATED"/>
    <property type="match status" value="1"/>
</dbReference>
<evidence type="ECO:0000256" key="2">
    <source>
        <dbReference type="ARBA" id="ARBA00023002"/>
    </source>
</evidence>
<dbReference type="GO" id="GO:0051287">
    <property type="term" value="F:NAD binding"/>
    <property type="evidence" value="ECO:0007669"/>
    <property type="project" value="InterPro"/>
</dbReference>
<dbReference type="GO" id="GO:0016618">
    <property type="term" value="F:hydroxypyruvate reductase [NAD(P)H] activity"/>
    <property type="evidence" value="ECO:0007669"/>
    <property type="project" value="TreeGrafter"/>
</dbReference>
<dbReference type="GO" id="GO:0047964">
    <property type="term" value="F:glyoxylate reductase (NADH) activity"/>
    <property type="evidence" value="ECO:0007669"/>
    <property type="project" value="EnsemblFungi"/>
</dbReference>
<evidence type="ECO:0000256" key="1">
    <source>
        <dbReference type="ARBA" id="ARBA00005854"/>
    </source>
</evidence>
<evidence type="ECO:0000259" key="4">
    <source>
        <dbReference type="Pfam" id="PF00389"/>
    </source>
</evidence>
<dbReference type="PANTHER" id="PTHR10996:SF257">
    <property type="entry name" value="GLYOXYLATE REDUCTASE 1"/>
    <property type="match status" value="1"/>
</dbReference>
<evidence type="ECO:0000313" key="7">
    <source>
        <dbReference type="Proteomes" id="UP000183365"/>
    </source>
</evidence>
<dbReference type="EMBL" id="FQNF01000119">
    <property type="protein sequence ID" value="SGZ41588.1"/>
    <property type="molecule type" value="Genomic_DNA"/>
</dbReference>
<reference evidence="7" key="1">
    <citation type="submission" date="2016-11" db="EMBL/GenBank/DDBJ databases">
        <authorList>
            <person name="Guldener U."/>
        </authorList>
    </citation>
    <scope>NUCLEOTIDE SEQUENCE [LARGE SCALE GENOMIC DNA]</scope>
</reference>
<comment type="similarity">
    <text evidence="1 3">Belongs to the D-isomer specific 2-hydroxyacid dehydrogenase family.</text>
</comment>
<dbReference type="Proteomes" id="UP000183365">
    <property type="component" value="Unassembled WGS sequence"/>
</dbReference>